<dbReference type="Pfam" id="PF00098">
    <property type="entry name" value="zf-CCHC"/>
    <property type="match status" value="1"/>
</dbReference>
<keyword evidence="5" id="KW-1185">Reference proteome</keyword>
<proteinExistence type="predicted"/>
<keyword evidence="1" id="KW-0862">Zinc</keyword>
<accession>A0A418AIB7</accession>
<dbReference type="VEuPathDB" id="FungiDB:H310_08341"/>
<dbReference type="InterPro" id="IPR036397">
    <property type="entry name" value="RNaseH_sf"/>
</dbReference>
<evidence type="ECO:0000259" key="3">
    <source>
        <dbReference type="PROSITE" id="PS50158"/>
    </source>
</evidence>
<dbReference type="Gene3D" id="4.10.60.10">
    <property type="entry name" value="Zinc finger, CCHC-type"/>
    <property type="match status" value="1"/>
</dbReference>
<sequence length="362" mass="41212">KDRSKVRCYNCQKLGHYSSECQKPRKKVSSQEPHSRHANLEVHDESTTDDDVEYISFGHLKTADGEAKPATQRETIRAADQRLMIKPGVMNGNAVNVMIDSGATTSLCRVGMGSCVVREKTVRIAGYDNVVSDPTRTREVTETLTMDNMRFDNVTMIEWDLKDKEFDVILDIRVQCRRVNVNGCKKARRHALHDQEYAHRAGCVQHRRQQGKAKGFCGQYSPTNIADDNNIVYFDETNYNLYYKRSKGRAKRRQRAIEKMPASKGPNIQVQCAVSCHDGLIEHSVQRGIRMEENAAFVETIYNNVKLMPHYQRTYADKKIVIVFDNAPCHSQTGWPNTKILSFFASHRSHQCAILSKVALAL</sequence>
<evidence type="ECO:0000256" key="2">
    <source>
        <dbReference type="SAM" id="MobiDB-lite"/>
    </source>
</evidence>
<protein>
    <recommendedName>
        <fullName evidence="3">CCHC-type domain-containing protein</fullName>
    </recommendedName>
</protein>
<dbReference type="SMART" id="SM00343">
    <property type="entry name" value="ZnF_C2HC"/>
    <property type="match status" value="1"/>
</dbReference>
<reference evidence="4 5" key="1">
    <citation type="submission" date="2018-08" db="EMBL/GenBank/DDBJ databases">
        <title>Aphanomyces genome sequencing and annotation.</title>
        <authorList>
            <person name="Minardi D."/>
            <person name="Oidtmann B."/>
            <person name="Van Der Giezen M."/>
            <person name="Studholme D.J."/>
        </authorList>
    </citation>
    <scope>NUCLEOTIDE SEQUENCE [LARGE SCALE GENOMIC DNA]</scope>
    <source>
        <strain evidence="4 5">NJM0002</strain>
    </source>
</reference>
<evidence type="ECO:0000313" key="5">
    <source>
        <dbReference type="Proteomes" id="UP000285060"/>
    </source>
</evidence>
<feature type="non-terminal residue" evidence="4">
    <location>
        <position position="1"/>
    </location>
</feature>
<feature type="compositionally biased region" description="Basic and acidic residues" evidence="2">
    <location>
        <begin position="33"/>
        <end position="46"/>
    </location>
</feature>
<comment type="caution">
    <text evidence="4">The sequence shown here is derived from an EMBL/GenBank/DDBJ whole genome shotgun (WGS) entry which is preliminary data.</text>
</comment>
<keyword evidence="1" id="KW-0863">Zinc-finger</keyword>
<keyword evidence="1" id="KW-0479">Metal-binding</keyword>
<evidence type="ECO:0000313" key="4">
    <source>
        <dbReference type="EMBL" id="RHY22259.1"/>
    </source>
</evidence>
<dbReference type="PROSITE" id="PS50158">
    <property type="entry name" value="ZF_CCHC"/>
    <property type="match status" value="1"/>
</dbReference>
<feature type="region of interest" description="Disordered" evidence="2">
    <location>
        <begin position="20"/>
        <end position="47"/>
    </location>
</feature>
<dbReference type="InterPro" id="IPR001878">
    <property type="entry name" value="Znf_CCHC"/>
</dbReference>
<dbReference type="GO" id="GO:0003676">
    <property type="term" value="F:nucleic acid binding"/>
    <property type="evidence" value="ECO:0007669"/>
    <property type="project" value="InterPro"/>
</dbReference>
<dbReference type="EMBL" id="QUSY01002139">
    <property type="protein sequence ID" value="RHY22259.1"/>
    <property type="molecule type" value="Genomic_DNA"/>
</dbReference>
<dbReference type="Gene3D" id="3.30.420.10">
    <property type="entry name" value="Ribonuclease H-like superfamily/Ribonuclease H"/>
    <property type="match status" value="1"/>
</dbReference>
<dbReference type="SUPFAM" id="SSF57756">
    <property type="entry name" value="Retrovirus zinc finger-like domains"/>
    <property type="match status" value="1"/>
</dbReference>
<dbReference type="Proteomes" id="UP000285060">
    <property type="component" value="Unassembled WGS sequence"/>
</dbReference>
<dbReference type="AlphaFoldDB" id="A0A418AIB7"/>
<evidence type="ECO:0000256" key="1">
    <source>
        <dbReference type="PROSITE-ProRule" id="PRU00047"/>
    </source>
</evidence>
<dbReference type="GO" id="GO:0008270">
    <property type="term" value="F:zinc ion binding"/>
    <property type="evidence" value="ECO:0007669"/>
    <property type="project" value="UniProtKB-KW"/>
</dbReference>
<feature type="domain" description="CCHC-type" evidence="3">
    <location>
        <begin position="7"/>
        <end position="23"/>
    </location>
</feature>
<organism evidence="4 5">
    <name type="scientific">Aphanomyces invadans</name>
    <dbReference type="NCBI Taxonomy" id="157072"/>
    <lineage>
        <taxon>Eukaryota</taxon>
        <taxon>Sar</taxon>
        <taxon>Stramenopiles</taxon>
        <taxon>Oomycota</taxon>
        <taxon>Saprolegniomycetes</taxon>
        <taxon>Saprolegniales</taxon>
        <taxon>Verrucalvaceae</taxon>
        <taxon>Aphanomyces</taxon>
    </lineage>
</organism>
<gene>
    <name evidence="4" type="ORF">DYB32_009550</name>
</gene>
<name>A0A418AIB7_9STRA</name>
<dbReference type="InterPro" id="IPR036875">
    <property type="entry name" value="Znf_CCHC_sf"/>
</dbReference>